<evidence type="ECO:0000313" key="10">
    <source>
        <dbReference type="Proteomes" id="UP000274822"/>
    </source>
</evidence>
<dbReference type="Pfam" id="PF04588">
    <property type="entry name" value="HIG_1_N"/>
    <property type="match status" value="1"/>
</dbReference>
<reference evidence="9 10" key="1">
    <citation type="journal article" date="2018" name="New Phytol.">
        <title>Phylogenomics of Endogonaceae and evolution of mycorrhizas within Mucoromycota.</title>
        <authorList>
            <person name="Chang Y."/>
            <person name="Desiro A."/>
            <person name="Na H."/>
            <person name="Sandor L."/>
            <person name="Lipzen A."/>
            <person name="Clum A."/>
            <person name="Barry K."/>
            <person name="Grigoriev I.V."/>
            <person name="Martin F.M."/>
            <person name="Stajich J.E."/>
            <person name="Smith M.E."/>
            <person name="Bonito G."/>
            <person name="Spatafora J.W."/>
        </authorList>
    </citation>
    <scope>NUCLEOTIDE SEQUENCE [LARGE SCALE GENOMIC DNA]</scope>
    <source>
        <strain evidence="9 10">AD002</strain>
    </source>
</reference>
<proteinExistence type="predicted"/>
<evidence type="ECO:0000256" key="3">
    <source>
        <dbReference type="ARBA" id="ARBA00022989"/>
    </source>
</evidence>
<organism evidence="9 10">
    <name type="scientific">Jimgerdemannia flammicorona</name>
    <dbReference type="NCBI Taxonomy" id="994334"/>
    <lineage>
        <taxon>Eukaryota</taxon>
        <taxon>Fungi</taxon>
        <taxon>Fungi incertae sedis</taxon>
        <taxon>Mucoromycota</taxon>
        <taxon>Mucoromycotina</taxon>
        <taxon>Endogonomycetes</taxon>
        <taxon>Endogonales</taxon>
        <taxon>Endogonaceae</taxon>
        <taxon>Jimgerdemannia</taxon>
    </lineage>
</organism>
<evidence type="ECO:0000256" key="6">
    <source>
        <dbReference type="SAM" id="MobiDB-lite"/>
    </source>
</evidence>
<dbReference type="AlphaFoldDB" id="A0A433QSQ1"/>
<evidence type="ECO:0000313" key="9">
    <source>
        <dbReference type="EMBL" id="RUS32809.1"/>
    </source>
</evidence>
<accession>A0A433QSQ1</accession>
<dbReference type="GO" id="GO:0031966">
    <property type="term" value="C:mitochondrial membrane"/>
    <property type="evidence" value="ECO:0007669"/>
    <property type="project" value="UniProtKB-SubCell"/>
</dbReference>
<dbReference type="InterPro" id="IPR007667">
    <property type="entry name" value="Hypoxia_induced_domain"/>
</dbReference>
<gene>
    <name evidence="9" type="ORF">BC938DRAFT_474190</name>
</gene>
<dbReference type="EMBL" id="RBNJ01001748">
    <property type="protein sequence ID" value="RUS32809.1"/>
    <property type="molecule type" value="Genomic_DNA"/>
</dbReference>
<evidence type="ECO:0000256" key="1">
    <source>
        <dbReference type="ARBA" id="ARBA00004325"/>
    </source>
</evidence>
<feature type="transmembrane region" description="Helical" evidence="7">
    <location>
        <begin position="85"/>
        <end position="104"/>
    </location>
</feature>
<feature type="compositionally biased region" description="Low complexity" evidence="6">
    <location>
        <begin position="26"/>
        <end position="42"/>
    </location>
</feature>
<dbReference type="Gene3D" id="6.10.140.1320">
    <property type="match status" value="1"/>
</dbReference>
<protein>
    <submittedName>
        <fullName evidence="9">Hypoxia induced protein conserved region-domain-containing protein</fullName>
    </submittedName>
</protein>
<feature type="region of interest" description="Disordered" evidence="6">
    <location>
        <begin position="18"/>
        <end position="54"/>
    </location>
</feature>
<dbReference type="PROSITE" id="PS51503">
    <property type="entry name" value="HIG1"/>
    <property type="match status" value="1"/>
</dbReference>
<evidence type="ECO:0000256" key="4">
    <source>
        <dbReference type="ARBA" id="ARBA00023128"/>
    </source>
</evidence>
<dbReference type="Proteomes" id="UP000274822">
    <property type="component" value="Unassembled WGS sequence"/>
</dbReference>
<evidence type="ECO:0000256" key="2">
    <source>
        <dbReference type="ARBA" id="ARBA00022692"/>
    </source>
</evidence>
<evidence type="ECO:0000256" key="5">
    <source>
        <dbReference type="ARBA" id="ARBA00023136"/>
    </source>
</evidence>
<feature type="transmembrane region" description="Helical" evidence="7">
    <location>
        <begin position="116"/>
        <end position="138"/>
    </location>
</feature>
<keyword evidence="5 7" id="KW-0472">Membrane</keyword>
<comment type="subcellular location">
    <subcellularLocation>
        <location evidence="1">Mitochondrion membrane</location>
    </subcellularLocation>
</comment>
<feature type="non-terminal residue" evidence="9">
    <location>
        <position position="1"/>
    </location>
</feature>
<dbReference type="GO" id="GO:0097250">
    <property type="term" value="P:mitochondrial respirasome assembly"/>
    <property type="evidence" value="ECO:0007669"/>
    <property type="project" value="TreeGrafter"/>
</dbReference>
<feature type="domain" description="HIG1" evidence="8">
    <location>
        <begin position="57"/>
        <end position="148"/>
    </location>
</feature>
<dbReference type="InterPro" id="IPR050355">
    <property type="entry name" value="RCF1"/>
</dbReference>
<evidence type="ECO:0000259" key="8">
    <source>
        <dbReference type="PROSITE" id="PS51503"/>
    </source>
</evidence>
<name>A0A433QSQ1_9FUNG</name>
<keyword evidence="10" id="KW-1185">Reference proteome</keyword>
<keyword evidence="2 7" id="KW-0812">Transmembrane</keyword>
<sequence length="156" mass="17820">FRIIYSFSAILIERAENEKNPKPSKTSRATNSANVSNSNNRSITTTMSSEKPKELSMDEEYERYKLIEYESGWNRLMRKAKEEPFVSAGIGLTCFALAAATIGFRTGDRVYANKMLRLRVAAQGFTLLAAVSGSFYYSRKHDQKMAERRRVLEQEK</sequence>
<dbReference type="PANTHER" id="PTHR12297">
    <property type="entry name" value="HYPOXIA-INDUCBILE GENE 1 HIG1 -RELATED"/>
    <property type="match status" value="1"/>
</dbReference>
<keyword evidence="4" id="KW-0496">Mitochondrion</keyword>
<comment type="caution">
    <text evidence="9">The sequence shown here is derived from an EMBL/GenBank/DDBJ whole genome shotgun (WGS) entry which is preliminary data.</text>
</comment>
<dbReference type="PANTHER" id="PTHR12297:SF3">
    <property type="entry name" value="HIG1 DOMAIN FAMILY MEMBER 1A"/>
    <property type="match status" value="1"/>
</dbReference>
<evidence type="ECO:0000256" key="7">
    <source>
        <dbReference type="SAM" id="Phobius"/>
    </source>
</evidence>
<keyword evidence="3 7" id="KW-1133">Transmembrane helix</keyword>